<reference evidence="8" key="2">
    <citation type="journal article" date="2022" name="Microbiol. Resour. Announc.">
        <title>Whole-Genome Sequence of Entomortierella parvispora E1425, a Mucoromycotan Fungus Associated with Burkholderiaceae-Related Endosymbiotic Bacteria.</title>
        <authorList>
            <person name="Herlambang A."/>
            <person name="Guo Y."/>
            <person name="Takashima Y."/>
            <person name="Narisawa K."/>
            <person name="Ohta H."/>
            <person name="Nishizawa T."/>
        </authorList>
    </citation>
    <scope>NUCLEOTIDE SEQUENCE</scope>
    <source>
        <strain evidence="8">E1425</strain>
    </source>
</reference>
<evidence type="ECO:0000256" key="5">
    <source>
        <dbReference type="ARBA" id="ARBA00023242"/>
    </source>
</evidence>
<dbReference type="CDD" id="cd22920">
    <property type="entry name" value="HFD_CENP-T"/>
    <property type="match status" value="1"/>
</dbReference>
<evidence type="ECO:0000259" key="7">
    <source>
        <dbReference type="Pfam" id="PF15511"/>
    </source>
</evidence>
<organism evidence="8 9">
    <name type="scientific">Entomortierella parvispora</name>
    <dbReference type="NCBI Taxonomy" id="205924"/>
    <lineage>
        <taxon>Eukaryota</taxon>
        <taxon>Fungi</taxon>
        <taxon>Fungi incertae sedis</taxon>
        <taxon>Mucoromycota</taxon>
        <taxon>Mortierellomycotina</taxon>
        <taxon>Mortierellomycetes</taxon>
        <taxon>Mortierellales</taxon>
        <taxon>Mortierellaceae</taxon>
        <taxon>Entomortierella</taxon>
    </lineage>
</organism>
<feature type="compositionally biased region" description="Acidic residues" evidence="6">
    <location>
        <begin position="399"/>
        <end position="414"/>
    </location>
</feature>
<dbReference type="AlphaFoldDB" id="A0A9P3HIH7"/>
<keyword evidence="4" id="KW-0158">Chromosome</keyword>
<feature type="compositionally biased region" description="Basic and acidic residues" evidence="6">
    <location>
        <begin position="461"/>
        <end position="479"/>
    </location>
</feature>
<feature type="compositionally biased region" description="Pro residues" evidence="6">
    <location>
        <begin position="198"/>
        <end position="209"/>
    </location>
</feature>
<feature type="region of interest" description="Disordered" evidence="6">
    <location>
        <begin position="193"/>
        <end position="270"/>
    </location>
</feature>
<evidence type="ECO:0000256" key="1">
    <source>
        <dbReference type="ARBA" id="ARBA00004123"/>
    </source>
</evidence>
<dbReference type="GO" id="GO:0000776">
    <property type="term" value="C:kinetochore"/>
    <property type="evidence" value="ECO:0007669"/>
    <property type="project" value="InterPro"/>
</dbReference>
<dbReference type="PANTHER" id="PTHR46904">
    <property type="entry name" value="CENTROMERE PROTEIN T"/>
    <property type="match status" value="1"/>
</dbReference>
<dbReference type="GO" id="GO:0051382">
    <property type="term" value="P:kinetochore assembly"/>
    <property type="evidence" value="ECO:0007669"/>
    <property type="project" value="InterPro"/>
</dbReference>
<feature type="compositionally biased region" description="Polar residues" evidence="6">
    <location>
        <begin position="59"/>
        <end position="94"/>
    </location>
</feature>
<dbReference type="InterPro" id="IPR028255">
    <property type="entry name" value="CENP-T"/>
</dbReference>
<dbReference type="GO" id="GO:0000278">
    <property type="term" value="P:mitotic cell cycle"/>
    <property type="evidence" value="ECO:0007669"/>
    <property type="project" value="TreeGrafter"/>
</dbReference>
<dbReference type="GO" id="GO:0007059">
    <property type="term" value="P:chromosome segregation"/>
    <property type="evidence" value="ECO:0007669"/>
    <property type="project" value="TreeGrafter"/>
</dbReference>
<feature type="compositionally biased region" description="Polar residues" evidence="6">
    <location>
        <begin position="381"/>
        <end position="397"/>
    </location>
</feature>
<accession>A0A9P3HIH7</accession>
<reference evidence="8" key="1">
    <citation type="submission" date="2021-11" db="EMBL/GenBank/DDBJ databases">
        <authorList>
            <person name="Herlambang A."/>
            <person name="Guo Y."/>
            <person name="Takashima Y."/>
            <person name="Nishizawa T."/>
        </authorList>
    </citation>
    <scope>NUCLEOTIDE SEQUENCE</scope>
    <source>
        <strain evidence="8">E1425</strain>
    </source>
</reference>
<evidence type="ECO:0000256" key="6">
    <source>
        <dbReference type="SAM" id="MobiDB-lite"/>
    </source>
</evidence>
<dbReference type="InterPro" id="IPR035425">
    <property type="entry name" value="CENP-T/H4_C"/>
</dbReference>
<evidence type="ECO:0000256" key="2">
    <source>
        <dbReference type="ARBA" id="ARBA00004286"/>
    </source>
</evidence>
<dbReference type="InterPro" id="IPR009072">
    <property type="entry name" value="Histone-fold"/>
</dbReference>
<feature type="compositionally biased region" description="Low complexity" evidence="6">
    <location>
        <begin position="240"/>
        <end position="252"/>
    </location>
</feature>
<dbReference type="EMBL" id="BQFW01000013">
    <property type="protein sequence ID" value="GJJ77236.1"/>
    <property type="molecule type" value="Genomic_DNA"/>
</dbReference>
<gene>
    <name evidence="8" type="ORF">EMPS_09595</name>
</gene>
<dbReference type="GO" id="GO:0003677">
    <property type="term" value="F:DNA binding"/>
    <property type="evidence" value="ECO:0007669"/>
    <property type="project" value="InterPro"/>
</dbReference>
<comment type="similarity">
    <text evidence="3">Belongs to the CENP-T/CNN1 family.</text>
</comment>
<feature type="region of interest" description="Disordered" evidence="6">
    <location>
        <begin position="58"/>
        <end position="153"/>
    </location>
</feature>
<dbReference type="OrthoDB" id="10071681at2759"/>
<dbReference type="PANTHER" id="PTHR46904:SF1">
    <property type="entry name" value="CENTROMERE PROTEIN T"/>
    <property type="match status" value="1"/>
</dbReference>
<comment type="subcellular location">
    <subcellularLocation>
        <location evidence="2">Chromosome</location>
    </subcellularLocation>
    <subcellularLocation>
        <location evidence="1">Nucleus</location>
    </subcellularLocation>
</comment>
<dbReference type="GO" id="GO:0046982">
    <property type="term" value="F:protein heterodimerization activity"/>
    <property type="evidence" value="ECO:0007669"/>
    <property type="project" value="InterPro"/>
</dbReference>
<feature type="compositionally biased region" description="Acidic residues" evidence="6">
    <location>
        <begin position="449"/>
        <end position="460"/>
    </location>
</feature>
<dbReference type="GO" id="GO:0005634">
    <property type="term" value="C:nucleus"/>
    <property type="evidence" value="ECO:0007669"/>
    <property type="project" value="UniProtKB-SubCell"/>
</dbReference>
<evidence type="ECO:0000313" key="8">
    <source>
        <dbReference type="EMBL" id="GJJ77236.1"/>
    </source>
</evidence>
<keyword evidence="9" id="KW-1185">Reference proteome</keyword>
<evidence type="ECO:0000256" key="3">
    <source>
        <dbReference type="ARBA" id="ARBA00010137"/>
    </source>
</evidence>
<evidence type="ECO:0000256" key="4">
    <source>
        <dbReference type="ARBA" id="ARBA00022454"/>
    </source>
</evidence>
<proteinExistence type="inferred from homology"/>
<sequence length="822" mass="93175">MSSNADQRPIVPMRAGLRRPDYGPMQPRVFTRVPATPHVTKRRTVAVDEGLLEAFYQTHIGNQPSTPAGNRSFIQEGDSSSRPNTPGTRRQSNGPEAGDPSHSEWMNGPNDPNYIPRTPRRESRTINVAPGSGRRTPRRRSRSNAGLTQRTTPLKALADANQARVNRLISEANRRGRVGRDKHSPMGILRVLSRIPGFNPPPKPSPDRQPLPGSEQWRKLTPKSTRTQRIEEFVAPIAGSPSQSPSKRTSSSGHDRIPSAKSATPSAEYMQAREEAFRHFVAENPFQDPEDFNKLWDEDLSVARFQMSARSRGSSFGLGSAGISGLMDDGDRSRDLSLQQLDDLMDPFAPEMGLDELRPRHLDDITLLDSQFEQEHREMSESQLEQEGLQTEPSQQTELMEEEEWEDIDGDELTPEQQQLLARAIEEDERHEREEAEDDIEALTREMEESQALELEEEEKERERRAQELEEEARERQELEDQEMDQLSPPLELQEEDMQLQEQEEVQDAELAHTLELEDEDARLAQTLELDDEDARLAQTLELQDEDASQAQTLELEDEDERPQTLGTDEDEFQRAPGSEEGVGGDTAAMAQQEELQRTPDYEEGENGAAPTQEDVEMDGVVAVDEGEQERRDEFDQNQDQEQDQTVPPNDEFEDGYMNLNEDHIERQEHEEQHGQSGVQYFDDFPSELGIMSNGNVLPTATVATKKAARVSAHGLPVPSLPTSLQKQLMHTFTRSRISREAMDAILEGTHDFFEQAANDLAAYAEHAGRKTIDESDVACLMQRLRIVNDKVSVESLMQRYLPRELRDLVLYPEDLKSIRRR</sequence>
<comment type="caution">
    <text evidence="8">The sequence shown here is derived from an EMBL/GenBank/DDBJ whole genome shotgun (WGS) entry which is preliminary data.</text>
</comment>
<protein>
    <recommendedName>
        <fullName evidence="7">CENP-T/Histone H4 histone fold domain-containing protein</fullName>
    </recommendedName>
</protein>
<feature type="compositionally biased region" description="Basic and acidic residues" evidence="6">
    <location>
        <begin position="424"/>
        <end position="434"/>
    </location>
</feature>
<feature type="domain" description="CENP-T/Histone H4 histone fold" evidence="7">
    <location>
        <begin position="714"/>
        <end position="808"/>
    </location>
</feature>
<evidence type="ECO:0000313" key="9">
    <source>
        <dbReference type="Proteomes" id="UP000827284"/>
    </source>
</evidence>
<feature type="region of interest" description="Disordered" evidence="6">
    <location>
        <begin position="1"/>
        <end position="41"/>
    </location>
</feature>
<dbReference type="Gene3D" id="1.10.20.10">
    <property type="entry name" value="Histone, subunit A"/>
    <property type="match status" value="1"/>
</dbReference>
<name>A0A9P3HIH7_9FUNG</name>
<feature type="region of interest" description="Disordered" evidence="6">
    <location>
        <begin position="369"/>
        <end position="657"/>
    </location>
</feature>
<dbReference type="Proteomes" id="UP000827284">
    <property type="component" value="Unassembled WGS sequence"/>
</dbReference>
<dbReference type="SUPFAM" id="SSF47113">
    <property type="entry name" value="Histone-fold"/>
    <property type="match status" value="1"/>
</dbReference>
<dbReference type="Pfam" id="PF15511">
    <property type="entry name" value="CENP-T_C"/>
    <property type="match status" value="1"/>
</dbReference>
<keyword evidence="5" id="KW-0539">Nucleus</keyword>
<feature type="compositionally biased region" description="Acidic residues" evidence="6">
    <location>
        <begin position="493"/>
        <end position="508"/>
    </location>
</feature>